<evidence type="ECO:0000259" key="1">
    <source>
        <dbReference type="SMART" id="SM00672"/>
    </source>
</evidence>
<dbReference type="InterPro" id="IPR006598">
    <property type="entry name" value="CAP10"/>
</dbReference>
<dbReference type="AlphaFoldDB" id="A0A2J6RHE5"/>
<dbReference type="PANTHER" id="PTHR12203:SF61">
    <property type="entry name" value="CAPSULE PROTEIN"/>
    <property type="match status" value="1"/>
</dbReference>
<evidence type="ECO:0000313" key="2">
    <source>
        <dbReference type="EMBL" id="PMD37936.1"/>
    </source>
</evidence>
<organism evidence="2 3">
    <name type="scientific">Hyaloscypha variabilis (strain UAMH 11265 / GT02V1 / F)</name>
    <name type="common">Meliniomyces variabilis</name>
    <dbReference type="NCBI Taxonomy" id="1149755"/>
    <lineage>
        <taxon>Eukaryota</taxon>
        <taxon>Fungi</taxon>
        <taxon>Dikarya</taxon>
        <taxon>Ascomycota</taxon>
        <taxon>Pezizomycotina</taxon>
        <taxon>Leotiomycetes</taxon>
        <taxon>Helotiales</taxon>
        <taxon>Hyaloscyphaceae</taxon>
        <taxon>Hyaloscypha</taxon>
        <taxon>Hyaloscypha variabilis</taxon>
    </lineage>
</organism>
<dbReference type="GO" id="GO:0016740">
    <property type="term" value="F:transferase activity"/>
    <property type="evidence" value="ECO:0007669"/>
    <property type="project" value="UniProtKB-KW"/>
</dbReference>
<dbReference type="OrthoDB" id="202415at2759"/>
<accession>A0A2J6RHE5</accession>
<keyword evidence="3" id="KW-1185">Reference proteome</keyword>
<name>A0A2J6RHE5_HYAVF</name>
<evidence type="ECO:0000313" key="3">
    <source>
        <dbReference type="Proteomes" id="UP000235786"/>
    </source>
</evidence>
<dbReference type="EMBL" id="KZ613948">
    <property type="protein sequence ID" value="PMD37936.1"/>
    <property type="molecule type" value="Genomic_DNA"/>
</dbReference>
<sequence length="540" mass="62403">MLIFICRHMSLSYPSLYGPLYLQSAPRHSGYIQIHGRSQHPIYELHKAATDQFEATQQRQSRSLSDAVAEYRRRYGRTPPPGFNQWYQFAVENKVQWIDEYDFMTKSFDPFWKMPPQVLRDYVDQMSSSSGQARFDVLEIKNHQFSSSNGNQNQHSGIHRLLEPVLNLLPDLRAVLNELDEPRVLVPYSDLHGTSSHQEPTNAQTQPVNFGHQERQNIWDAVTLPCSPESLARAAFLGGEEESFMPPFITNRTESQDICSMPATTAALHGFLSSPSTFSYTQHLVPVMSTAKFSTFQDIIIPGSSYFQGGFAGYIESKDVPWDQKKDVIYWRGSNTGGHWTQGSWKTGHRQRFVNFTNSPDADIKLLKETDDGKWMAYKSTMSEQQEKFNAEFTGFIQCDYEDCKAQEEYFHTAERDNTEAANQYKIVYNVDGNSFSGRYYRFLKSRCLVFQQELFKEWHDDRLIPWLHFVPIGLSMEELPETTRYLLDDPEGQLIAAEMARASHDWSRKVLREVDATAAYYRVFLEYARLLDDNRDALS</sequence>
<dbReference type="InterPro" id="IPR051091">
    <property type="entry name" value="O-Glucosyltr/Glycosyltrsf_90"/>
</dbReference>
<dbReference type="Proteomes" id="UP000235786">
    <property type="component" value="Unassembled WGS sequence"/>
</dbReference>
<feature type="domain" description="Glycosyl transferase CAP10" evidence="1">
    <location>
        <begin position="272"/>
        <end position="535"/>
    </location>
</feature>
<gene>
    <name evidence="2" type="ORF">L207DRAFT_545240</name>
</gene>
<proteinExistence type="predicted"/>
<reference evidence="2 3" key="1">
    <citation type="submission" date="2016-04" db="EMBL/GenBank/DDBJ databases">
        <title>A degradative enzymes factory behind the ericoid mycorrhizal symbiosis.</title>
        <authorList>
            <consortium name="DOE Joint Genome Institute"/>
            <person name="Martino E."/>
            <person name="Morin E."/>
            <person name="Grelet G."/>
            <person name="Kuo A."/>
            <person name="Kohler A."/>
            <person name="Daghino S."/>
            <person name="Barry K."/>
            <person name="Choi C."/>
            <person name="Cichocki N."/>
            <person name="Clum A."/>
            <person name="Copeland A."/>
            <person name="Hainaut M."/>
            <person name="Haridas S."/>
            <person name="Labutti K."/>
            <person name="Lindquist E."/>
            <person name="Lipzen A."/>
            <person name="Khouja H.-R."/>
            <person name="Murat C."/>
            <person name="Ohm R."/>
            <person name="Olson A."/>
            <person name="Spatafora J."/>
            <person name="Veneault-Fourrey C."/>
            <person name="Henrissat B."/>
            <person name="Grigoriev I."/>
            <person name="Martin F."/>
            <person name="Perotto S."/>
        </authorList>
    </citation>
    <scope>NUCLEOTIDE SEQUENCE [LARGE SCALE GENOMIC DNA]</scope>
    <source>
        <strain evidence="2 3">F</strain>
    </source>
</reference>
<keyword evidence="2" id="KW-0808">Transferase</keyword>
<dbReference type="Pfam" id="PF05686">
    <property type="entry name" value="Glyco_transf_90"/>
    <property type="match status" value="1"/>
</dbReference>
<dbReference type="SMART" id="SM00672">
    <property type="entry name" value="CAP10"/>
    <property type="match status" value="1"/>
</dbReference>
<dbReference type="PANTHER" id="PTHR12203">
    <property type="entry name" value="KDEL LYS-ASP-GLU-LEU CONTAINING - RELATED"/>
    <property type="match status" value="1"/>
</dbReference>
<protein>
    <submittedName>
        <fullName evidence="2">Glycosyltransferase family 90 protein</fullName>
    </submittedName>
</protein>